<comment type="caution">
    <text evidence="3">The sequence shown here is derived from an EMBL/GenBank/DDBJ whole genome shotgun (WGS) entry which is preliminary data.</text>
</comment>
<keyword evidence="2" id="KW-0732">Signal</keyword>
<proteinExistence type="inferred from homology"/>
<evidence type="ECO:0000256" key="2">
    <source>
        <dbReference type="ARBA" id="ARBA00022729"/>
    </source>
</evidence>
<organism evidence="3 4">
    <name type="scientific">Xaviernesmea oryzae</name>
    <dbReference type="NCBI Taxonomy" id="464029"/>
    <lineage>
        <taxon>Bacteria</taxon>
        <taxon>Pseudomonadati</taxon>
        <taxon>Pseudomonadota</taxon>
        <taxon>Alphaproteobacteria</taxon>
        <taxon>Hyphomicrobiales</taxon>
        <taxon>Rhizobiaceae</taxon>
        <taxon>Rhizobium/Agrobacterium group</taxon>
        <taxon>Xaviernesmea</taxon>
    </lineage>
</organism>
<evidence type="ECO:0000313" key="4">
    <source>
        <dbReference type="Proteomes" id="UP000186364"/>
    </source>
</evidence>
<accession>A0A1Q9AW28</accession>
<protein>
    <submittedName>
        <fullName evidence="3">Conjugal transfer protein</fullName>
    </submittedName>
</protein>
<sequence>MAASILAAIAQPNVVRAESLPQAVKADARIRTVPFQKDNVVTVAGMMGVSTMIVFNDDEEIATVAMGDSVGWQAVPDQSRHFLFIKPLQPDAVTNMNVVTSKRVYTFMLTGARPGNTRKAVIKLRFAYPDDAANARLLAAAKESAAMPNLKAALASPHGLNYDYGFRGSVDNRPTVLFDDGRKTFFQFSGELPAFFAVKSDGSETLVNYRREGDTIVVDRVADQWTLRNGAVATCVFKLKRPVIAPVVPIISDDHGGSHEH</sequence>
<comment type="similarity">
    <text evidence="1">Belongs to the TrbG/VirB9 family.</text>
</comment>
<dbReference type="Pfam" id="PF03524">
    <property type="entry name" value="CagX"/>
    <property type="match status" value="1"/>
</dbReference>
<evidence type="ECO:0000256" key="1">
    <source>
        <dbReference type="ARBA" id="ARBA00006135"/>
    </source>
</evidence>
<dbReference type="Gene3D" id="2.60.40.2500">
    <property type="match status" value="1"/>
</dbReference>
<gene>
    <name evidence="3" type="ORF">BJF93_11310</name>
</gene>
<dbReference type="OrthoDB" id="7390264at2"/>
<dbReference type="Proteomes" id="UP000186364">
    <property type="component" value="Unassembled WGS sequence"/>
</dbReference>
<dbReference type="InterPro" id="IPR033645">
    <property type="entry name" value="VirB9/CagX/TrbG_C"/>
</dbReference>
<evidence type="ECO:0000313" key="3">
    <source>
        <dbReference type="EMBL" id="OLP59671.1"/>
    </source>
</evidence>
<dbReference type="EMBL" id="MKIP01000050">
    <property type="protein sequence ID" value="OLP59671.1"/>
    <property type="molecule type" value="Genomic_DNA"/>
</dbReference>
<dbReference type="InterPro" id="IPR038161">
    <property type="entry name" value="VirB9/CagX/TrbG_C_sf"/>
</dbReference>
<name>A0A1Q9AW28_9HYPH</name>
<reference evidence="3 4" key="1">
    <citation type="submission" date="2016-09" db="EMBL/GenBank/DDBJ databases">
        <title>Rhizobium sp. nov., a novel species isolated from the rice rhizosphere.</title>
        <authorList>
            <person name="Zhao J."/>
            <person name="Zhang X."/>
        </authorList>
    </citation>
    <scope>NUCLEOTIDE SEQUENCE [LARGE SCALE GENOMIC DNA]</scope>
    <source>
        <strain evidence="3 4">1.7048</strain>
    </source>
</reference>
<dbReference type="InterPro" id="IPR010258">
    <property type="entry name" value="Conjugal_tfr_TrbG/VirB9/CagX"/>
</dbReference>
<dbReference type="AlphaFoldDB" id="A0A1Q9AW28"/>
<keyword evidence="4" id="KW-1185">Reference proteome</keyword>
<dbReference type="CDD" id="cd06911">
    <property type="entry name" value="VirB9_CagX_TrbG"/>
    <property type="match status" value="1"/>
</dbReference>